<keyword evidence="2" id="KW-1185">Reference proteome</keyword>
<reference evidence="1 2" key="1">
    <citation type="submission" date="2013-09" db="EMBL/GenBank/DDBJ databases">
        <title>High correlation between genotypes and phenotypes of environmental bacteria Comamonas testosteroni strains.</title>
        <authorList>
            <person name="Liu L."/>
            <person name="Zhu W."/>
            <person name="Xia X."/>
            <person name="Xu B."/>
            <person name="Luo M."/>
            <person name="Wang G."/>
        </authorList>
    </citation>
    <scope>NUCLEOTIDE SEQUENCE [LARGE SCALE GENOMIC DNA]</scope>
    <source>
        <strain evidence="1 2">DF2</strain>
    </source>
</reference>
<accession>A0A0E3BM43</accession>
<dbReference type="RefSeq" id="WP_165570894.1">
    <property type="nucleotide sequence ID" value="NZ_AWTM01000120.1"/>
</dbReference>
<sequence>MASRLVRGVVQGDAIGRQRPVEFDYPMSDAFGELLQRTGCHIHQGPVQLG</sequence>
<dbReference type="Proteomes" id="UP000029549">
    <property type="component" value="Unassembled WGS sequence"/>
</dbReference>
<name>A0A0E3BM43_9BURK</name>
<dbReference type="EMBL" id="AWTP01000165">
    <property type="protein sequence ID" value="KGH03516.1"/>
    <property type="molecule type" value="Genomic_DNA"/>
</dbReference>
<gene>
    <name evidence="1" type="ORF">P608_25425</name>
</gene>
<organism evidence="1 2">
    <name type="scientific">Comamonas thiooxydans</name>
    <dbReference type="NCBI Taxonomy" id="363952"/>
    <lineage>
        <taxon>Bacteria</taxon>
        <taxon>Pseudomonadati</taxon>
        <taxon>Pseudomonadota</taxon>
        <taxon>Betaproteobacteria</taxon>
        <taxon>Burkholderiales</taxon>
        <taxon>Comamonadaceae</taxon>
        <taxon>Comamonas</taxon>
    </lineage>
</organism>
<evidence type="ECO:0000313" key="2">
    <source>
        <dbReference type="Proteomes" id="UP000029549"/>
    </source>
</evidence>
<evidence type="ECO:0000313" key="1">
    <source>
        <dbReference type="EMBL" id="KGH03516.1"/>
    </source>
</evidence>
<comment type="caution">
    <text evidence="1">The sequence shown here is derived from an EMBL/GenBank/DDBJ whole genome shotgun (WGS) entry which is preliminary data.</text>
</comment>
<protein>
    <submittedName>
        <fullName evidence="1">Uncharacterized protein</fullName>
    </submittedName>
</protein>
<dbReference type="AlphaFoldDB" id="A0A0E3BM43"/>
<proteinExistence type="predicted"/>